<keyword evidence="4" id="KW-1185">Reference proteome</keyword>
<dbReference type="GO" id="GO:0045820">
    <property type="term" value="P:negative regulation of glycolytic process"/>
    <property type="evidence" value="ECO:0007669"/>
    <property type="project" value="TreeGrafter"/>
</dbReference>
<dbReference type="Pfam" id="PF00300">
    <property type="entry name" value="His_Phos_1"/>
    <property type="match status" value="1"/>
</dbReference>
<comment type="caution">
    <text evidence="3">The sequence shown here is derived from an EMBL/GenBank/DDBJ whole genome shotgun (WGS) entry which is preliminary data.</text>
</comment>
<dbReference type="CDD" id="cd07067">
    <property type="entry name" value="HP_PGM_like"/>
    <property type="match status" value="1"/>
</dbReference>
<dbReference type="Gene3D" id="3.40.50.1240">
    <property type="entry name" value="Phosphoglycerate mutase-like"/>
    <property type="match status" value="1"/>
</dbReference>
<evidence type="ECO:0000256" key="1">
    <source>
        <dbReference type="ARBA" id="ARBA00022801"/>
    </source>
</evidence>
<feature type="binding site" evidence="2">
    <location>
        <begin position="46"/>
        <end position="47"/>
    </location>
    <ligand>
        <name>substrate</name>
    </ligand>
</feature>
<dbReference type="Proteomes" id="UP001295684">
    <property type="component" value="Unassembled WGS sequence"/>
</dbReference>
<feature type="binding site" evidence="2">
    <location>
        <position position="85"/>
    </location>
    <ligand>
        <name>substrate</name>
    </ligand>
</feature>
<reference evidence="3" key="1">
    <citation type="submission" date="2023-07" db="EMBL/GenBank/DDBJ databases">
        <authorList>
            <consortium name="AG Swart"/>
            <person name="Singh M."/>
            <person name="Singh A."/>
            <person name="Seah K."/>
            <person name="Emmerich C."/>
        </authorList>
    </citation>
    <scope>NUCLEOTIDE SEQUENCE</scope>
    <source>
        <strain evidence="3">DP1</strain>
    </source>
</reference>
<dbReference type="PANTHER" id="PTHR46517">
    <property type="entry name" value="FRUCTOSE-2,6-BISPHOSPHATASE TIGAR"/>
    <property type="match status" value="1"/>
</dbReference>
<name>A0AAD1XWB1_EUPCR</name>
<evidence type="ECO:0000313" key="4">
    <source>
        <dbReference type="Proteomes" id="UP001295684"/>
    </source>
</evidence>
<dbReference type="InterPro" id="IPR029033">
    <property type="entry name" value="His_PPase_superfam"/>
</dbReference>
<keyword evidence="1" id="KW-0378">Hydrolase</keyword>
<dbReference type="PANTHER" id="PTHR46517:SF1">
    <property type="entry name" value="FRUCTOSE-2,6-BISPHOSPHATASE TIGAR"/>
    <property type="match status" value="1"/>
</dbReference>
<sequence>MLKINFSGLHSKLSKFMTNASKSKGSSYLLFVRNAESSGNLSGTLTGWMDAELSEYGRKQAFSLNEVLVDYEDEFSTLNCSDLKRSVQTANYALGFPSESDLVQDKLIRECSYGEMEGIHFDSMPDSQKEQISDPSYVFPGGESFNQVRDRGQIFLNKLPEGTHLVFTHAGVICSLLQDYGVAEMPETCSFVGATLDSDSKELKMLEFLWEYPVISEDI</sequence>
<dbReference type="GO" id="GO:0005829">
    <property type="term" value="C:cytosol"/>
    <property type="evidence" value="ECO:0007669"/>
    <property type="project" value="TreeGrafter"/>
</dbReference>
<dbReference type="EMBL" id="CAMPGE010021955">
    <property type="protein sequence ID" value="CAI2380049.1"/>
    <property type="molecule type" value="Genomic_DNA"/>
</dbReference>
<accession>A0AAD1XWB1</accession>
<protein>
    <recommendedName>
        <fullName evidence="5">Histidine phosphatase family protein</fullName>
    </recommendedName>
</protein>
<dbReference type="GO" id="GO:0043456">
    <property type="term" value="P:regulation of pentose-phosphate shunt"/>
    <property type="evidence" value="ECO:0007669"/>
    <property type="project" value="TreeGrafter"/>
</dbReference>
<feature type="binding site" evidence="2">
    <location>
        <begin position="33"/>
        <end position="40"/>
    </location>
    <ligand>
        <name>substrate</name>
    </ligand>
</feature>
<feature type="binding site" evidence="2">
    <location>
        <begin position="110"/>
        <end position="113"/>
    </location>
    <ligand>
        <name>substrate</name>
    </ligand>
</feature>
<dbReference type="SMART" id="SM00855">
    <property type="entry name" value="PGAM"/>
    <property type="match status" value="1"/>
</dbReference>
<dbReference type="InterPro" id="IPR051695">
    <property type="entry name" value="Phosphoglycerate_Mutase"/>
</dbReference>
<gene>
    <name evidence="3" type="ORF">ECRASSUSDP1_LOCUS21475</name>
</gene>
<organism evidence="3 4">
    <name type="scientific">Euplotes crassus</name>
    <dbReference type="NCBI Taxonomy" id="5936"/>
    <lineage>
        <taxon>Eukaryota</taxon>
        <taxon>Sar</taxon>
        <taxon>Alveolata</taxon>
        <taxon>Ciliophora</taxon>
        <taxon>Intramacronucleata</taxon>
        <taxon>Spirotrichea</taxon>
        <taxon>Hypotrichia</taxon>
        <taxon>Euplotida</taxon>
        <taxon>Euplotidae</taxon>
        <taxon>Moneuplotes</taxon>
    </lineage>
</organism>
<dbReference type="SUPFAM" id="SSF53254">
    <property type="entry name" value="Phosphoglycerate mutase-like"/>
    <property type="match status" value="1"/>
</dbReference>
<evidence type="ECO:0000313" key="3">
    <source>
        <dbReference type="EMBL" id="CAI2380049.1"/>
    </source>
</evidence>
<dbReference type="AlphaFoldDB" id="A0AAD1XWB1"/>
<evidence type="ECO:0008006" key="5">
    <source>
        <dbReference type="Google" id="ProtNLM"/>
    </source>
</evidence>
<dbReference type="InterPro" id="IPR013078">
    <property type="entry name" value="His_Pase_superF_clade-1"/>
</dbReference>
<evidence type="ECO:0000256" key="2">
    <source>
        <dbReference type="PIRSR" id="PIRSR613078-2"/>
    </source>
</evidence>
<dbReference type="GO" id="GO:0004331">
    <property type="term" value="F:fructose-2,6-bisphosphate 2-phosphatase activity"/>
    <property type="evidence" value="ECO:0007669"/>
    <property type="project" value="TreeGrafter"/>
</dbReference>
<proteinExistence type="predicted"/>